<reference evidence="1 2" key="1">
    <citation type="submission" date="2018-07" db="EMBL/GenBank/DDBJ databases">
        <title>The genomes of Aspergillus section Nigri reveals drivers in fungal speciation.</title>
        <authorList>
            <consortium name="DOE Joint Genome Institute"/>
            <person name="Vesth T.C."/>
            <person name="Nybo J."/>
            <person name="Theobald S."/>
            <person name="Brandl J."/>
            <person name="Frisvad J.C."/>
            <person name="Nielsen K.F."/>
            <person name="Lyhne E.K."/>
            <person name="Kogle M.E."/>
            <person name="Kuo A."/>
            <person name="Riley R."/>
            <person name="Clum A."/>
            <person name="Nolan M."/>
            <person name="Lipzen A."/>
            <person name="Salamov A."/>
            <person name="Henrissat B."/>
            <person name="Wiebenga A."/>
            <person name="De vries R.P."/>
            <person name="Grigoriev I.V."/>
            <person name="Mortensen U.H."/>
            <person name="Andersen M.R."/>
            <person name="Baker S.E."/>
        </authorList>
    </citation>
    <scope>NUCLEOTIDE SEQUENCE [LARGE SCALE GENOMIC DNA]</scope>
    <source>
        <strain evidence="1 2">CBS 139.54b</strain>
    </source>
</reference>
<organism evidence="1 2">
    <name type="scientific">Aspergillus welwitschiae</name>
    <dbReference type="NCBI Taxonomy" id="1341132"/>
    <lineage>
        <taxon>Eukaryota</taxon>
        <taxon>Fungi</taxon>
        <taxon>Dikarya</taxon>
        <taxon>Ascomycota</taxon>
        <taxon>Pezizomycotina</taxon>
        <taxon>Eurotiomycetes</taxon>
        <taxon>Eurotiomycetidae</taxon>
        <taxon>Eurotiales</taxon>
        <taxon>Aspergillaceae</taxon>
        <taxon>Aspergillus</taxon>
        <taxon>Aspergillus subgen. Circumdati</taxon>
    </lineage>
</organism>
<evidence type="ECO:0000313" key="2">
    <source>
        <dbReference type="Proteomes" id="UP000253729"/>
    </source>
</evidence>
<keyword evidence="2" id="KW-1185">Reference proteome</keyword>
<dbReference type="RefSeq" id="XP_026625838.1">
    <property type="nucleotide sequence ID" value="XM_026766571.1"/>
</dbReference>
<gene>
    <name evidence="1" type="ORF">BDQ94DRAFT_145087</name>
</gene>
<dbReference type="EMBL" id="KZ852049">
    <property type="protein sequence ID" value="RDH32816.1"/>
    <property type="molecule type" value="Genomic_DNA"/>
</dbReference>
<sequence>MIDVHRAMNTFDYDEIDECMRDLDVIAFFHLLFCPFVPVADPFWWSLISAVPGDDVDA</sequence>
<proteinExistence type="predicted"/>
<dbReference type="Proteomes" id="UP000253729">
    <property type="component" value="Unassembled WGS sequence"/>
</dbReference>
<name>A0A3F3Q2A3_9EURO</name>
<dbReference type="GeneID" id="38134927"/>
<protein>
    <submittedName>
        <fullName evidence="1">Uncharacterized protein</fullName>
    </submittedName>
</protein>
<accession>A0A3F3Q2A3</accession>
<dbReference type="AlphaFoldDB" id="A0A3F3Q2A3"/>
<evidence type="ECO:0000313" key="1">
    <source>
        <dbReference type="EMBL" id="RDH32816.1"/>
    </source>
</evidence>